<comment type="caution">
    <text evidence="5">The sequence shown here is derived from an EMBL/GenBank/DDBJ whole genome shotgun (WGS) entry which is preliminary data.</text>
</comment>
<dbReference type="Proteomes" id="UP000717328">
    <property type="component" value="Unassembled WGS sequence"/>
</dbReference>
<evidence type="ECO:0000259" key="4">
    <source>
        <dbReference type="Pfam" id="PF09073"/>
    </source>
</evidence>
<feature type="compositionally biased region" description="Basic and acidic residues" evidence="3">
    <location>
        <begin position="387"/>
        <end position="410"/>
    </location>
</feature>
<name>A0A9P7GLK5_9AGAR</name>
<feature type="coiled-coil region" evidence="2">
    <location>
        <begin position="34"/>
        <end position="61"/>
    </location>
</feature>
<organism evidence="5 6">
    <name type="scientific">Sphagnurus paluster</name>
    <dbReference type="NCBI Taxonomy" id="117069"/>
    <lineage>
        <taxon>Eukaryota</taxon>
        <taxon>Fungi</taxon>
        <taxon>Dikarya</taxon>
        <taxon>Basidiomycota</taxon>
        <taxon>Agaricomycotina</taxon>
        <taxon>Agaricomycetes</taxon>
        <taxon>Agaricomycetidae</taxon>
        <taxon>Agaricales</taxon>
        <taxon>Tricholomatineae</taxon>
        <taxon>Lyophyllaceae</taxon>
        <taxon>Sphagnurus</taxon>
    </lineage>
</organism>
<feature type="compositionally biased region" description="Low complexity" evidence="3">
    <location>
        <begin position="352"/>
        <end position="366"/>
    </location>
</feature>
<dbReference type="OrthoDB" id="3364872at2759"/>
<evidence type="ECO:0000313" key="5">
    <source>
        <dbReference type="EMBL" id="KAG5652899.1"/>
    </source>
</evidence>
<dbReference type="EMBL" id="JABCKI010000089">
    <property type="protein sequence ID" value="KAG5652899.1"/>
    <property type="molecule type" value="Genomic_DNA"/>
</dbReference>
<reference evidence="5" key="2">
    <citation type="submission" date="2021-10" db="EMBL/GenBank/DDBJ databases">
        <title>Phylogenomics reveals ancestral predisposition of the termite-cultivated fungus Termitomyces towards a domesticated lifestyle.</title>
        <authorList>
            <person name="Auxier B."/>
            <person name="Grum-Grzhimaylo A."/>
            <person name="Cardenas M.E."/>
            <person name="Lodge J.D."/>
            <person name="Laessoe T."/>
            <person name="Pedersen O."/>
            <person name="Smith M.E."/>
            <person name="Kuyper T.W."/>
            <person name="Franco-Molano E.A."/>
            <person name="Baroni T.J."/>
            <person name="Aanen D.K."/>
        </authorList>
    </citation>
    <scope>NUCLEOTIDE SEQUENCE</scope>
    <source>
        <strain evidence="5">D49</strain>
    </source>
</reference>
<feature type="compositionally biased region" description="Basic residues" evidence="3">
    <location>
        <begin position="294"/>
        <end position="303"/>
    </location>
</feature>
<dbReference type="PANTHER" id="PTHR23325:SF1">
    <property type="entry name" value="SERUM RESPONSE FACTOR-BINDING PROTEIN 1"/>
    <property type="match status" value="1"/>
</dbReference>
<keyword evidence="6" id="KW-1185">Reference proteome</keyword>
<accession>A0A9P7GLK5</accession>
<feature type="compositionally biased region" description="Acidic residues" evidence="3">
    <location>
        <begin position="215"/>
        <end position="232"/>
    </location>
</feature>
<sequence length="423" mass="46157">MSHHGVKEVKKAAKKAKTFETQKLIKKLKDLRKKGGKSDELSEAEAQLEALKDLDHELIATTALKTKLNKSRVLHENEHVQAAISKELVTDIVPAAPGTTAAKLQSRLLSSKIVATEIVGVIEALKNILQPKADPIDPDVAEDGQAPERPKKVKKVDAVKEKVLPEIPQVLGNVEHEDDGGDQDNEADEAGWESGTVDDENEPGAQDGWESGSIEGEDVEDSEDEESEDGDGDLAAAPPPSKKKATAPSKAPTKTSTLQSTFLPSLSVGFTRGESDDSDLSDSEIKAADIEIKKNRRGQRARRAIWEKKFGRNANHKKKEAEEMSHNRERHKASGRRQPDAKVVPQYRQEADAGWGQRAAAAQGSAHPRSLAPAHKTGHQTRGFGKGRIDEKPMHPSWEAKKKLKEKEHAGIVPSLGKKIKFS</sequence>
<dbReference type="GO" id="GO:0030490">
    <property type="term" value="P:maturation of SSU-rRNA"/>
    <property type="evidence" value="ECO:0007669"/>
    <property type="project" value="TreeGrafter"/>
</dbReference>
<proteinExistence type="predicted"/>
<keyword evidence="1 2" id="KW-0175">Coiled coil</keyword>
<evidence type="ECO:0000313" key="6">
    <source>
        <dbReference type="Proteomes" id="UP000717328"/>
    </source>
</evidence>
<dbReference type="PANTHER" id="PTHR23325">
    <property type="entry name" value="SERUM RESPONSE FACTOR-BINDING"/>
    <property type="match status" value="1"/>
</dbReference>
<dbReference type="InterPro" id="IPR015158">
    <property type="entry name" value="Bud22_dom"/>
</dbReference>
<feature type="compositionally biased region" description="Low complexity" evidence="3">
    <location>
        <begin position="246"/>
        <end position="257"/>
    </location>
</feature>
<feature type="compositionally biased region" description="Acidic residues" evidence="3">
    <location>
        <begin position="176"/>
        <end position="202"/>
    </location>
</feature>
<dbReference type="InterPro" id="IPR037393">
    <property type="entry name" value="Bud22/SRFB1"/>
</dbReference>
<feature type="compositionally biased region" description="Basic and acidic residues" evidence="3">
    <location>
        <begin position="283"/>
        <end position="293"/>
    </location>
</feature>
<feature type="compositionally biased region" description="Basic and acidic residues" evidence="3">
    <location>
        <begin position="146"/>
        <end position="164"/>
    </location>
</feature>
<reference evidence="5" key="1">
    <citation type="submission" date="2021-02" db="EMBL/GenBank/DDBJ databases">
        <authorList>
            <person name="Nieuwenhuis M."/>
            <person name="Van De Peppel L.J.J."/>
        </authorList>
    </citation>
    <scope>NUCLEOTIDE SEQUENCE</scope>
    <source>
        <strain evidence="5">D49</strain>
    </source>
</reference>
<dbReference type="AlphaFoldDB" id="A0A9P7GLK5"/>
<feature type="region of interest" description="Disordered" evidence="3">
    <location>
        <begin position="133"/>
        <end position="423"/>
    </location>
</feature>
<evidence type="ECO:0000256" key="1">
    <source>
        <dbReference type="ARBA" id="ARBA00023054"/>
    </source>
</evidence>
<evidence type="ECO:0000256" key="3">
    <source>
        <dbReference type="SAM" id="MobiDB-lite"/>
    </source>
</evidence>
<dbReference type="GO" id="GO:0005634">
    <property type="term" value="C:nucleus"/>
    <property type="evidence" value="ECO:0007669"/>
    <property type="project" value="TreeGrafter"/>
</dbReference>
<evidence type="ECO:0000256" key="2">
    <source>
        <dbReference type="SAM" id="Coils"/>
    </source>
</evidence>
<dbReference type="Pfam" id="PF09073">
    <property type="entry name" value="BUD22"/>
    <property type="match status" value="1"/>
</dbReference>
<gene>
    <name evidence="5" type="ORF">H0H81_003160</name>
</gene>
<protein>
    <recommendedName>
        <fullName evidence="4">Bud22 domain-containing protein</fullName>
    </recommendedName>
</protein>
<dbReference type="GO" id="GO:0030686">
    <property type="term" value="C:90S preribosome"/>
    <property type="evidence" value="ECO:0007669"/>
    <property type="project" value="TreeGrafter"/>
</dbReference>
<feature type="domain" description="Bud22" evidence="4">
    <location>
        <begin position="3"/>
        <end position="422"/>
    </location>
</feature>